<dbReference type="Proteomes" id="UP001501624">
    <property type="component" value="Unassembled WGS sequence"/>
</dbReference>
<dbReference type="CDD" id="cd00383">
    <property type="entry name" value="trans_reg_C"/>
    <property type="match status" value="1"/>
</dbReference>
<evidence type="ECO:0000313" key="6">
    <source>
        <dbReference type="EMBL" id="GAA3799457.1"/>
    </source>
</evidence>
<dbReference type="Pfam" id="PF00486">
    <property type="entry name" value="Trans_reg_C"/>
    <property type="match status" value="1"/>
</dbReference>
<keyword evidence="7" id="KW-1185">Reference proteome</keyword>
<dbReference type="InterPro" id="IPR011006">
    <property type="entry name" value="CheY-like_superfamily"/>
</dbReference>
<evidence type="ECO:0000256" key="2">
    <source>
        <dbReference type="PROSITE-ProRule" id="PRU00169"/>
    </source>
</evidence>
<dbReference type="SMART" id="SM00862">
    <property type="entry name" value="Trans_reg_C"/>
    <property type="match status" value="1"/>
</dbReference>
<evidence type="ECO:0000256" key="3">
    <source>
        <dbReference type="PROSITE-ProRule" id="PRU01091"/>
    </source>
</evidence>
<dbReference type="InterPro" id="IPR001789">
    <property type="entry name" value="Sig_transdc_resp-reg_receiver"/>
</dbReference>
<dbReference type="PANTHER" id="PTHR48111:SF36">
    <property type="entry name" value="TRANSCRIPTIONAL REGULATORY PROTEIN CUTR"/>
    <property type="match status" value="1"/>
</dbReference>
<name>A0ABP7HRE2_9PSEU</name>
<dbReference type="Gene3D" id="3.40.50.2300">
    <property type="match status" value="1"/>
</dbReference>
<dbReference type="Pfam" id="PF00072">
    <property type="entry name" value="Response_reg"/>
    <property type="match status" value="1"/>
</dbReference>
<gene>
    <name evidence="6" type="ORF">GCM10022380_16000</name>
</gene>
<evidence type="ECO:0000313" key="7">
    <source>
        <dbReference type="Proteomes" id="UP001501624"/>
    </source>
</evidence>
<accession>A0ABP7HRE2</accession>
<dbReference type="PANTHER" id="PTHR48111">
    <property type="entry name" value="REGULATOR OF RPOS"/>
    <property type="match status" value="1"/>
</dbReference>
<dbReference type="RefSeq" id="WP_235716171.1">
    <property type="nucleotide sequence ID" value="NZ_BAABCM010000001.1"/>
</dbReference>
<dbReference type="Gene3D" id="1.10.10.10">
    <property type="entry name" value="Winged helix-like DNA-binding domain superfamily/Winged helix DNA-binding domain"/>
    <property type="match status" value="1"/>
</dbReference>
<comment type="caution">
    <text evidence="6">The sequence shown here is derived from an EMBL/GenBank/DDBJ whole genome shotgun (WGS) entry which is preliminary data.</text>
</comment>
<feature type="modified residue" description="4-aspartylphosphate" evidence="2">
    <location>
        <position position="59"/>
    </location>
</feature>
<protein>
    <submittedName>
        <fullName evidence="6">Response regulator transcription factor</fullName>
    </submittedName>
</protein>
<dbReference type="PROSITE" id="PS50110">
    <property type="entry name" value="RESPONSE_REGULATORY"/>
    <property type="match status" value="1"/>
</dbReference>
<dbReference type="PROSITE" id="PS51755">
    <property type="entry name" value="OMPR_PHOB"/>
    <property type="match status" value="1"/>
</dbReference>
<dbReference type="Gene3D" id="6.10.250.690">
    <property type="match status" value="1"/>
</dbReference>
<keyword evidence="2" id="KW-0597">Phosphoprotein</keyword>
<dbReference type="InterPro" id="IPR001867">
    <property type="entry name" value="OmpR/PhoB-type_DNA-bd"/>
</dbReference>
<evidence type="ECO:0000259" key="4">
    <source>
        <dbReference type="PROSITE" id="PS50110"/>
    </source>
</evidence>
<dbReference type="SMART" id="SM00448">
    <property type="entry name" value="REC"/>
    <property type="match status" value="1"/>
</dbReference>
<proteinExistence type="predicted"/>
<feature type="domain" description="Response regulatory" evidence="4">
    <location>
        <begin position="10"/>
        <end position="124"/>
    </location>
</feature>
<evidence type="ECO:0000256" key="1">
    <source>
        <dbReference type="ARBA" id="ARBA00023125"/>
    </source>
</evidence>
<evidence type="ECO:0000259" key="5">
    <source>
        <dbReference type="PROSITE" id="PS51755"/>
    </source>
</evidence>
<dbReference type="EMBL" id="BAABCM010000001">
    <property type="protein sequence ID" value="GAA3799457.1"/>
    <property type="molecule type" value="Genomic_DNA"/>
</dbReference>
<feature type="DNA-binding region" description="OmpR/PhoB-type" evidence="3">
    <location>
        <begin position="132"/>
        <end position="227"/>
    </location>
</feature>
<feature type="domain" description="OmpR/PhoB-type" evidence="5">
    <location>
        <begin position="132"/>
        <end position="227"/>
    </location>
</feature>
<keyword evidence="1 3" id="KW-0238">DNA-binding</keyword>
<dbReference type="InterPro" id="IPR036388">
    <property type="entry name" value="WH-like_DNA-bd_sf"/>
</dbReference>
<organism evidence="6 7">
    <name type="scientific">Amycolatopsis tucumanensis</name>
    <dbReference type="NCBI Taxonomy" id="401106"/>
    <lineage>
        <taxon>Bacteria</taxon>
        <taxon>Bacillati</taxon>
        <taxon>Actinomycetota</taxon>
        <taxon>Actinomycetes</taxon>
        <taxon>Pseudonocardiales</taxon>
        <taxon>Pseudonocardiaceae</taxon>
        <taxon>Amycolatopsis</taxon>
    </lineage>
</organism>
<dbReference type="SUPFAM" id="SSF52172">
    <property type="entry name" value="CheY-like"/>
    <property type="match status" value="1"/>
</dbReference>
<reference evidence="7" key="1">
    <citation type="journal article" date="2019" name="Int. J. Syst. Evol. Microbiol.">
        <title>The Global Catalogue of Microorganisms (GCM) 10K type strain sequencing project: providing services to taxonomists for standard genome sequencing and annotation.</title>
        <authorList>
            <consortium name="The Broad Institute Genomics Platform"/>
            <consortium name="The Broad Institute Genome Sequencing Center for Infectious Disease"/>
            <person name="Wu L."/>
            <person name="Ma J."/>
        </authorList>
    </citation>
    <scope>NUCLEOTIDE SEQUENCE [LARGE SCALE GENOMIC DNA]</scope>
    <source>
        <strain evidence="7">JCM 17017</strain>
    </source>
</reference>
<dbReference type="InterPro" id="IPR039420">
    <property type="entry name" value="WalR-like"/>
</dbReference>
<sequence>MSAPVTTRPRVLVVEDDEDLRVAVTAELTAAGLRLDTAATLAGASAALAEPGHACVVFDRMLPDGDAIDFVHRRRQAGWAVPVLFLTARDTVHDRIAGFEHGGDDYLVKPFAAAELAARVLALCRRSGTGRPSVLRHGGLEVDCARREVRRDGVLLTVSGKEFAVLEYLMARPEQAVRRAELIEHCWDSSTDPMSNVVDVVVRRLRGKLGEPDAVQTVRGVGYRMAP</sequence>